<feature type="compositionally biased region" description="Polar residues" evidence="4">
    <location>
        <begin position="14"/>
        <end position="31"/>
    </location>
</feature>
<feature type="region of interest" description="Disordered" evidence="4">
    <location>
        <begin position="1377"/>
        <end position="1428"/>
    </location>
</feature>
<evidence type="ECO:0000313" key="6">
    <source>
        <dbReference type="EMBL" id="CAF9921206.1"/>
    </source>
</evidence>
<evidence type="ECO:0000256" key="3">
    <source>
        <dbReference type="ARBA" id="ARBA00022840"/>
    </source>
</evidence>
<feature type="region of interest" description="Disordered" evidence="4">
    <location>
        <begin position="1200"/>
        <end position="1339"/>
    </location>
</feature>
<feature type="compositionally biased region" description="Basic residues" evidence="4">
    <location>
        <begin position="943"/>
        <end position="953"/>
    </location>
</feature>
<protein>
    <recommendedName>
        <fullName evidence="5">Helicase C-terminal domain-containing protein</fullName>
    </recommendedName>
</protein>
<keyword evidence="1" id="KW-0547">Nucleotide-binding</keyword>
<dbReference type="InterPro" id="IPR027417">
    <property type="entry name" value="P-loop_NTPase"/>
</dbReference>
<keyword evidence="3" id="KW-0067">ATP-binding</keyword>
<feature type="domain" description="Helicase C-terminal" evidence="5">
    <location>
        <begin position="1009"/>
        <end position="1157"/>
    </location>
</feature>
<dbReference type="GO" id="GO:0005634">
    <property type="term" value="C:nucleus"/>
    <property type="evidence" value="ECO:0007669"/>
    <property type="project" value="TreeGrafter"/>
</dbReference>
<feature type="region of interest" description="Disordered" evidence="4">
    <location>
        <begin position="913"/>
        <end position="968"/>
    </location>
</feature>
<feature type="compositionally biased region" description="Basic residues" evidence="4">
    <location>
        <begin position="916"/>
        <end position="925"/>
    </location>
</feature>
<evidence type="ECO:0000313" key="7">
    <source>
        <dbReference type="Proteomes" id="UP000664203"/>
    </source>
</evidence>
<dbReference type="InterPro" id="IPR050628">
    <property type="entry name" value="SNF2_RAD54_helicase_TF"/>
</dbReference>
<dbReference type="GO" id="GO:0008094">
    <property type="term" value="F:ATP-dependent activity, acting on DNA"/>
    <property type="evidence" value="ECO:0007669"/>
    <property type="project" value="TreeGrafter"/>
</dbReference>
<dbReference type="GO" id="GO:0016787">
    <property type="term" value="F:hydrolase activity"/>
    <property type="evidence" value="ECO:0007669"/>
    <property type="project" value="UniProtKB-KW"/>
</dbReference>
<dbReference type="SUPFAM" id="SSF52540">
    <property type="entry name" value="P-loop containing nucleoside triphosphate hydrolases"/>
    <property type="match status" value="2"/>
</dbReference>
<dbReference type="InterPro" id="IPR014001">
    <property type="entry name" value="Helicase_ATP-bd"/>
</dbReference>
<feature type="compositionally biased region" description="Polar residues" evidence="4">
    <location>
        <begin position="1405"/>
        <end position="1421"/>
    </location>
</feature>
<reference evidence="6" key="1">
    <citation type="submission" date="2021-03" db="EMBL/GenBank/DDBJ databases">
        <authorList>
            <person name="Tagirdzhanova G."/>
        </authorList>
    </citation>
    <scope>NUCLEOTIDE SEQUENCE</scope>
</reference>
<evidence type="ECO:0000256" key="4">
    <source>
        <dbReference type="SAM" id="MobiDB-lite"/>
    </source>
</evidence>
<evidence type="ECO:0000259" key="5">
    <source>
        <dbReference type="PROSITE" id="PS51194"/>
    </source>
</evidence>
<proteinExistence type="predicted"/>
<comment type="caution">
    <text evidence="6">The sequence shown here is derived from an EMBL/GenBank/DDBJ whole genome shotgun (WGS) entry which is preliminary data.</text>
</comment>
<dbReference type="Pfam" id="PF00176">
    <property type="entry name" value="SNF2-rel_dom"/>
    <property type="match status" value="1"/>
</dbReference>
<sequence>MGVPRGKQPLLVTGHSSDFDGNSQTPKSIRTTPEDLASEVSSQSNATTPGLEPQNSRSNKGNVVLYPLELLHLPKSTESKEGEKKFLDDLANFIPLGSLTLRPSIGGGAYLHQTRWKESSDTWLAFHDYCDLKDAHPALSARVLANSNWIRVFARKHQRNQDLATMRVYVVPDDVGRRYLDRDNSRLRNYLMELLNGLDRSSPSWEGQSQSENRLEHYSEVSRNDDSLFYLFNMIPSPAARPSPVSCPISNEAIQSVLESNKLRGLRTKLYPYQKRTVATMIKREVEPERVLDPRFQSLEGPTGQPFYYDRETGVLLRDQRTYEEARGGILGESMGLGKTLICLATIIATRGNWPDIPPEHSLGLLPVRSKVGSLMQMAAAALGRAQVPWRAIFHDLSRGGEDHKNCLALLESNVASYVISPPVTRRSHRPSQIQKGKTIRLTTATLIIVPQNLLSQWKDEIRLHVEEEILEVLYLDSDTISVPSPAKLMKYDIVLMSRQRFEREMVPKKIKMARSKFKSKGGCACSLDEDCHCSIEEHRSSLMEVHFLRVIMDEGHEFSSSGHKSSAYWALQKLCVERKWIVSGTPASGLLGVEVGTATFETSHPATGYHRLTNSDLLEARRNESALVQERKDLEKLGVIVAGFLQVKPWANNKEHDPASWFKYIMPYSDGRRKARSLKTLLDSLVVRHRIEDVEADIQLPPLHNRVVYLQPSWNDKLSLNLFILTLTANAVTSERVDEDYMFHTKNRGALNSLINNLRQSGFYWTSFSPDDIAKTVKLSRAYLEERPDHSSVHKEADRSLLKQAVEIGEIALESPSWRAFADLHEMGMFVEHFPEDAQDAWSLVHRSGDGPLLIGATQLSKAQSWVNAHLHVSNPSHSLAGVGTTTMQKLWHGVQQQAVQIVPDDCLDGAENKARRKPRKKSKSGLNGAPKLTEKQTVSRAKAHPSPRKTKIAPVNGSDSGKPTGLKSALKSILKSFPKEETTDPFPPDSPLARSTISGTASAKLSYLLDRVVALHQDEKTLIFYEGDHIAYYIAQALDLVDVRYLIYTRTLSLARQNAYITTFNTTETFRVLLMNVHLAAHGLHIATASRVFFVNPVWQPSVEAQAIKRAHRIGQVRPVYVETLVLKDTLEDQMLRRRKGMTAQEHQKAEKSLLDDDTMSTIIKNAQFIPLIKEHIHDAEKQLARLSVPQQLFGRVGQSDGNLDDPDADLILDSSKSRTTSRKQQVDILESDYAPDLRGSRSLGRSSADSNLRSTEETRLPESSAASDPTRKRKSDSEYPPELTGPPSPRRRAANIPFRTVGEADAPESSTTHNLSRKRKSDSEYALDLTASPPPRRRTANVAFRTLDASGTTADHAPASSTAYVSMSAPTAIPVRQSSPASAMADARPPRRVGFDMGVGNDGSQSLFGGSASTSQGSGRVEGFA</sequence>
<dbReference type="PROSITE" id="PS51194">
    <property type="entry name" value="HELICASE_CTER"/>
    <property type="match status" value="1"/>
</dbReference>
<evidence type="ECO:0000256" key="1">
    <source>
        <dbReference type="ARBA" id="ARBA00022741"/>
    </source>
</evidence>
<keyword evidence="2" id="KW-0378">Hydrolase</keyword>
<organism evidence="6 7">
    <name type="scientific">Alectoria fallacina</name>
    <dbReference type="NCBI Taxonomy" id="1903189"/>
    <lineage>
        <taxon>Eukaryota</taxon>
        <taxon>Fungi</taxon>
        <taxon>Dikarya</taxon>
        <taxon>Ascomycota</taxon>
        <taxon>Pezizomycotina</taxon>
        <taxon>Lecanoromycetes</taxon>
        <taxon>OSLEUM clade</taxon>
        <taxon>Lecanoromycetidae</taxon>
        <taxon>Lecanorales</taxon>
        <taxon>Lecanorineae</taxon>
        <taxon>Parmeliaceae</taxon>
        <taxon>Alectoria</taxon>
    </lineage>
</organism>
<evidence type="ECO:0000256" key="2">
    <source>
        <dbReference type="ARBA" id="ARBA00022801"/>
    </source>
</evidence>
<dbReference type="GO" id="GO:0005524">
    <property type="term" value="F:ATP binding"/>
    <property type="evidence" value="ECO:0007669"/>
    <property type="project" value="UniProtKB-KW"/>
</dbReference>
<dbReference type="GO" id="GO:0006281">
    <property type="term" value="P:DNA repair"/>
    <property type="evidence" value="ECO:0007669"/>
    <property type="project" value="TreeGrafter"/>
</dbReference>
<dbReference type="SMART" id="SM00487">
    <property type="entry name" value="DEXDc"/>
    <property type="match status" value="1"/>
</dbReference>
<dbReference type="Proteomes" id="UP000664203">
    <property type="component" value="Unassembled WGS sequence"/>
</dbReference>
<feature type="region of interest" description="Disordered" evidence="4">
    <location>
        <begin position="1"/>
        <end position="59"/>
    </location>
</feature>
<dbReference type="PANTHER" id="PTHR45626:SF51">
    <property type="entry name" value="SNF2-RELATED DOMAIN-CONTAINING PROTEIN"/>
    <property type="match status" value="1"/>
</dbReference>
<gene>
    <name evidence="6" type="ORF">ALECFALPRED_001736</name>
</gene>
<dbReference type="OrthoDB" id="2801544at2759"/>
<name>A0A8H3F882_9LECA</name>
<feature type="compositionally biased region" description="Polar residues" evidence="4">
    <location>
        <begin position="39"/>
        <end position="59"/>
    </location>
</feature>
<keyword evidence="7" id="KW-1185">Reference proteome</keyword>
<dbReference type="CDD" id="cd18793">
    <property type="entry name" value="SF2_C_SNF"/>
    <property type="match status" value="1"/>
</dbReference>
<dbReference type="InterPro" id="IPR000330">
    <property type="entry name" value="SNF2_N"/>
</dbReference>
<dbReference type="SMART" id="SM00490">
    <property type="entry name" value="HELICc"/>
    <property type="match status" value="1"/>
</dbReference>
<dbReference type="InterPro" id="IPR049730">
    <property type="entry name" value="SNF2/RAD54-like_C"/>
</dbReference>
<dbReference type="Pfam" id="PF00271">
    <property type="entry name" value="Helicase_C"/>
    <property type="match status" value="1"/>
</dbReference>
<dbReference type="Gene3D" id="3.40.50.300">
    <property type="entry name" value="P-loop containing nucleotide triphosphate hydrolases"/>
    <property type="match status" value="2"/>
</dbReference>
<dbReference type="InterPro" id="IPR001650">
    <property type="entry name" value="Helicase_C-like"/>
</dbReference>
<dbReference type="EMBL" id="CAJPDR010000143">
    <property type="protein sequence ID" value="CAF9921206.1"/>
    <property type="molecule type" value="Genomic_DNA"/>
</dbReference>
<accession>A0A8H3F882</accession>
<dbReference type="PANTHER" id="PTHR45626">
    <property type="entry name" value="TRANSCRIPTION TERMINATION FACTOR 2-RELATED"/>
    <property type="match status" value="1"/>
</dbReference>